<evidence type="ECO:0000256" key="19">
    <source>
        <dbReference type="ARBA" id="ARBA00047493"/>
    </source>
</evidence>
<dbReference type="NCBIfam" id="NF008101">
    <property type="entry name" value="PRK10846.1"/>
    <property type="match status" value="1"/>
</dbReference>
<comment type="catalytic activity">
    <reaction evidence="19">
        <text>(6S)-5,6,7,8-tetrahydrofolyl-(gamma-L-Glu)(n) + L-glutamate + ATP = (6S)-5,6,7,8-tetrahydrofolyl-(gamma-L-Glu)(n+1) + ADP + phosphate + H(+)</text>
        <dbReference type="Rhea" id="RHEA:10580"/>
        <dbReference type="Rhea" id="RHEA-COMP:14738"/>
        <dbReference type="Rhea" id="RHEA-COMP:14740"/>
        <dbReference type="ChEBI" id="CHEBI:15378"/>
        <dbReference type="ChEBI" id="CHEBI:29985"/>
        <dbReference type="ChEBI" id="CHEBI:30616"/>
        <dbReference type="ChEBI" id="CHEBI:43474"/>
        <dbReference type="ChEBI" id="CHEBI:141005"/>
        <dbReference type="ChEBI" id="CHEBI:456216"/>
        <dbReference type="EC" id="6.3.2.17"/>
    </reaction>
</comment>
<comment type="pathway">
    <text evidence="3">Cofactor biosynthesis; tetrahydrofolate biosynthesis; 7,8-dihydrofolate from 2-amino-4-hydroxy-6-hydroxymethyl-7,8-dihydropteridine diphosphate and 4-aminobenzoate: step 2/2.</text>
</comment>
<sequence>MNLSAWLTYLETLHPEEIELGLDRVRLVASKLGLDFSSKTVISIAGTNGKGSTSCFLVSLLQAAGKSTGLYSSPHLLKYNERISINGADVKDSVLCHAFSRIERVRKDISLTYFEFGTLAALLIFAESELDYIILEVGLGGRLDAVNIIDADLALITNIALDHTEWLGDTREKIAFEKAGIIRQGGAVIFGEDDIPESLEKVISSKHARLYQSGKDFECYVSDGNWNWQGQGFKQAHCMHVTKIAEASLLDFFPSNAAMALQAMLLLNIDVTEGMLEQAYKQATLTGRFQIIERGYTLVLDVAHNPHAASYLSRNIQRYFPKQNVHILLGMLSNKDSQKTLSSLQGIASSWYVASLENSRGSEAKILYNELQIFAQNRVSLFDSVQEAFHKAEQKMQANDVLLVTGSFYTVADVLELI</sequence>
<keyword evidence="12 23" id="KW-0547">Nucleotide-binding</keyword>
<evidence type="ECO:0000256" key="4">
    <source>
        <dbReference type="ARBA" id="ARBA00005150"/>
    </source>
</evidence>
<accession>A0A2A5CF41</accession>
<dbReference type="Proteomes" id="UP000228987">
    <property type="component" value="Unassembled WGS sequence"/>
</dbReference>
<dbReference type="NCBIfam" id="TIGR01499">
    <property type="entry name" value="folC"/>
    <property type="match status" value="1"/>
</dbReference>
<evidence type="ECO:0000259" key="24">
    <source>
        <dbReference type="Pfam" id="PF02875"/>
    </source>
</evidence>
<dbReference type="AlphaFoldDB" id="A0A2A5CF41"/>
<comment type="cofactor">
    <cofactor evidence="1">
        <name>Mg(2+)</name>
        <dbReference type="ChEBI" id="CHEBI:18420"/>
    </cofactor>
</comment>
<dbReference type="GO" id="GO:0046654">
    <property type="term" value="P:tetrahydrofolate biosynthetic process"/>
    <property type="evidence" value="ECO:0007669"/>
    <property type="project" value="UniProtKB-UniPathway"/>
</dbReference>
<dbReference type="UniPathway" id="UPA00077">
    <property type="reaction ID" value="UER00157"/>
</dbReference>
<dbReference type="Pfam" id="PF02875">
    <property type="entry name" value="Mur_ligase_C"/>
    <property type="match status" value="1"/>
</dbReference>
<evidence type="ECO:0000256" key="9">
    <source>
        <dbReference type="ARBA" id="ARBA00019357"/>
    </source>
</evidence>
<comment type="catalytic activity">
    <reaction evidence="21">
        <text>(6R)-5,10-methylenetetrahydrofolyl-(gamma-L-Glu)(n) + L-glutamate + ATP = (6R)-5,10-methylenetetrahydrofolyl-(gamma-L-Glu)(n+1) + ADP + phosphate + H(+)</text>
        <dbReference type="Rhea" id="RHEA:51912"/>
        <dbReference type="Rhea" id="RHEA-COMP:13257"/>
        <dbReference type="Rhea" id="RHEA-COMP:13258"/>
        <dbReference type="ChEBI" id="CHEBI:15378"/>
        <dbReference type="ChEBI" id="CHEBI:29985"/>
        <dbReference type="ChEBI" id="CHEBI:30616"/>
        <dbReference type="ChEBI" id="CHEBI:43474"/>
        <dbReference type="ChEBI" id="CHEBI:136572"/>
        <dbReference type="ChEBI" id="CHEBI:456216"/>
        <dbReference type="EC" id="6.3.2.17"/>
    </reaction>
</comment>
<dbReference type="EC" id="6.3.2.12" evidence="7"/>
<dbReference type="PANTHER" id="PTHR11136:SF0">
    <property type="entry name" value="DIHYDROFOLATE SYNTHETASE-RELATED"/>
    <property type="match status" value="1"/>
</dbReference>
<evidence type="ECO:0000256" key="6">
    <source>
        <dbReference type="ARBA" id="ARBA00011245"/>
    </source>
</evidence>
<keyword evidence="13 23" id="KW-0067">ATP-binding</keyword>
<gene>
    <name evidence="26" type="ORF">COA71_05980</name>
</gene>
<evidence type="ECO:0000256" key="15">
    <source>
        <dbReference type="ARBA" id="ARBA00022909"/>
    </source>
</evidence>
<evidence type="ECO:0000256" key="1">
    <source>
        <dbReference type="ARBA" id="ARBA00001946"/>
    </source>
</evidence>
<dbReference type="Gene3D" id="3.40.1190.10">
    <property type="entry name" value="Mur-like, catalytic domain"/>
    <property type="match status" value="1"/>
</dbReference>
<evidence type="ECO:0000259" key="25">
    <source>
        <dbReference type="Pfam" id="PF08245"/>
    </source>
</evidence>
<evidence type="ECO:0000256" key="2">
    <source>
        <dbReference type="ARBA" id="ARBA00002714"/>
    </source>
</evidence>
<dbReference type="GO" id="GO:0004326">
    <property type="term" value="F:tetrahydrofolylpolyglutamate synthase activity"/>
    <property type="evidence" value="ECO:0007669"/>
    <property type="project" value="UniProtKB-EC"/>
</dbReference>
<dbReference type="Gene3D" id="3.90.190.20">
    <property type="entry name" value="Mur ligase, C-terminal domain"/>
    <property type="match status" value="1"/>
</dbReference>
<comment type="caution">
    <text evidence="26">The sequence shown here is derived from an EMBL/GenBank/DDBJ whole genome shotgun (WGS) entry which is preliminary data.</text>
</comment>
<dbReference type="GO" id="GO:0008841">
    <property type="term" value="F:dihydrofolate synthase activity"/>
    <property type="evidence" value="ECO:0007669"/>
    <property type="project" value="UniProtKB-EC"/>
</dbReference>
<dbReference type="GO" id="GO:0046656">
    <property type="term" value="P:folic acid biosynthetic process"/>
    <property type="evidence" value="ECO:0007669"/>
    <property type="project" value="UniProtKB-KW"/>
</dbReference>
<comment type="catalytic activity">
    <reaction evidence="22">
        <text>7,8-dihydropteroate + L-glutamate + ATP = 7,8-dihydrofolate + ADP + phosphate + H(+)</text>
        <dbReference type="Rhea" id="RHEA:23584"/>
        <dbReference type="ChEBI" id="CHEBI:15378"/>
        <dbReference type="ChEBI" id="CHEBI:17839"/>
        <dbReference type="ChEBI" id="CHEBI:29985"/>
        <dbReference type="ChEBI" id="CHEBI:30616"/>
        <dbReference type="ChEBI" id="CHEBI:43474"/>
        <dbReference type="ChEBI" id="CHEBI:57451"/>
        <dbReference type="ChEBI" id="CHEBI:456216"/>
        <dbReference type="EC" id="6.3.2.12"/>
    </reaction>
</comment>
<dbReference type="InterPro" id="IPR004101">
    <property type="entry name" value="Mur_ligase_C"/>
</dbReference>
<comment type="catalytic activity">
    <reaction evidence="20">
        <text>10-formyltetrahydrofolyl-(gamma-L-Glu)(n) + L-glutamate + ATP = 10-formyltetrahydrofolyl-(gamma-L-Glu)(n+1) + ADP + phosphate + H(+)</text>
        <dbReference type="Rhea" id="RHEA:51904"/>
        <dbReference type="Rhea" id="RHEA-COMP:13088"/>
        <dbReference type="Rhea" id="RHEA-COMP:14300"/>
        <dbReference type="ChEBI" id="CHEBI:15378"/>
        <dbReference type="ChEBI" id="CHEBI:29985"/>
        <dbReference type="ChEBI" id="CHEBI:30616"/>
        <dbReference type="ChEBI" id="CHEBI:43474"/>
        <dbReference type="ChEBI" id="CHEBI:134413"/>
        <dbReference type="ChEBI" id="CHEBI:456216"/>
        <dbReference type="EC" id="6.3.2.17"/>
    </reaction>
</comment>
<evidence type="ECO:0000256" key="8">
    <source>
        <dbReference type="ARBA" id="ARBA00013025"/>
    </source>
</evidence>
<evidence type="ECO:0000256" key="14">
    <source>
        <dbReference type="ARBA" id="ARBA00022842"/>
    </source>
</evidence>
<evidence type="ECO:0000256" key="13">
    <source>
        <dbReference type="ARBA" id="ARBA00022840"/>
    </source>
</evidence>
<dbReference type="InterPro" id="IPR036565">
    <property type="entry name" value="Mur-like_cat_sf"/>
</dbReference>
<dbReference type="PANTHER" id="PTHR11136">
    <property type="entry name" value="FOLYLPOLYGLUTAMATE SYNTHASE-RELATED"/>
    <property type="match status" value="1"/>
</dbReference>
<evidence type="ECO:0000256" key="7">
    <source>
        <dbReference type="ARBA" id="ARBA00013023"/>
    </source>
</evidence>
<dbReference type="Pfam" id="PF08245">
    <property type="entry name" value="Mur_ligase_M"/>
    <property type="match status" value="1"/>
</dbReference>
<evidence type="ECO:0000256" key="3">
    <source>
        <dbReference type="ARBA" id="ARBA00004799"/>
    </source>
</evidence>
<dbReference type="EMBL" id="NVWI01000003">
    <property type="protein sequence ID" value="PCJ42138.1"/>
    <property type="molecule type" value="Genomic_DNA"/>
</dbReference>
<evidence type="ECO:0000313" key="27">
    <source>
        <dbReference type="Proteomes" id="UP000228987"/>
    </source>
</evidence>
<dbReference type="InterPro" id="IPR036615">
    <property type="entry name" value="Mur_ligase_C_dom_sf"/>
</dbReference>
<name>A0A2A5CF41_9GAMM</name>
<dbReference type="SUPFAM" id="SSF53244">
    <property type="entry name" value="MurD-like peptide ligases, peptide-binding domain"/>
    <property type="match status" value="1"/>
</dbReference>
<dbReference type="FunFam" id="3.40.1190.10:FF:000004">
    <property type="entry name" value="Dihydrofolate synthase/folylpolyglutamate synthase"/>
    <property type="match status" value="1"/>
</dbReference>
<comment type="function">
    <text evidence="2">Functions in two distinct reactions of the de novo folate biosynthetic pathway. Catalyzes the addition of a glutamate residue to dihydropteroate (7,8-dihydropteroate or H2Pte) to form dihydrofolate (7,8-dihydrofolate monoglutamate or H2Pte-Glu). Also catalyzes successive additions of L-glutamate to tetrahydrofolate or 10-formyltetrahydrofolate or 5,10-methylenetetrahydrofolate, leading to folylpolyglutamate derivatives.</text>
</comment>
<evidence type="ECO:0000256" key="16">
    <source>
        <dbReference type="ARBA" id="ARBA00030048"/>
    </source>
</evidence>
<dbReference type="SUPFAM" id="SSF53623">
    <property type="entry name" value="MurD-like peptide ligases, catalytic domain"/>
    <property type="match status" value="1"/>
</dbReference>
<evidence type="ECO:0000256" key="18">
    <source>
        <dbReference type="ARBA" id="ARBA00032510"/>
    </source>
</evidence>
<comment type="subunit">
    <text evidence="6">Monomer.</text>
</comment>
<comment type="similarity">
    <text evidence="5 23">Belongs to the folylpolyglutamate synthase family.</text>
</comment>
<dbReference type="PIRSF" id="PIRSF001563">
    <property type="entry name" value="Folylpolyglu_synth"/>
    <property type="match status" value="1"/>
</dbReference>
<evidence type="ECO:0000256" key="12">
    <source>
        <dbReference type="ARBA" id="ARBA00022741"/>
    </source>
</evidence>
<protein>
    <recommendedName>
        <fullName evidence="9">Dihydrofolate synthase/folylpolyglutamate synthase</fullName>
        <ecNumber evidence="7">6.3.2.12</ecNumber>
        <ecNumber evidence="8">6.3.2.17</ecNumber>
    </recommendedName>
    <alternativeName>
        <fullName evidence="18">Folylpoly-gamma-glutamate synthetase-dihydrofolate synthetase</fullName>
    </alternativeName>
    <alternativeName>
        <fullName evidence="16">Folylpolyglutamate synthetase</fullName>
    </alternativeName>
    <alternativeName>
        <fullName evidence="17">Tetrahydrofolylpolyglutamate synthase</fullName>
    </alternativeName>
</protein>
<dbReference type="InterPro" id="IPR001645">
    <property type="entry name" value="Folylpolyglutamate_synth"/>
</dbReference>
<evidence type="ECO:0000256" key="5">
    <source>
        <dbReference type="ARBA" id="ARBA00008276"/>
    </source>
</evidence>
<keyword evidence="14" id="KW-0460">Magnesium</keyword>
<dbReference type="PROSITE" id="PS01011">
    <property type="entry name" value="FOLYLPOLYGLU_SYNT_1"/>
    <property type="match status" value="1"/>
</dbReference>
<organism evidence="26 27">
    <name type="scientific">SAR86 cluster bacterium</name>
    <dbReference type="NCBI Taxonomy" id="2030880"/>
    <lineage>
        <taxon>Bacteria</taxon>
        <taxon>Pseudomonadati</taxon>
        <taxon>Pseudomonadota</taxon>
        <taxon>Gammaproteobacteria</taxon>
        <taxon>SAR86 cluster</taxon>
    </lineage>
</organism>
<evidence type="ECO:0000256" key="11">
    <source>
        <dbReference type="ARBA" id="ARBA00022723"/>
    </source>
</evidence>
<feature type="domain" description="Mur ligase central" evidence="25">
    <location>
        <begin position="44"/>
        <end position="219"/>
    </location>
</feature>
<evidence type="ECO:0000256" key="21">
    <source>
        <dbReference type="ARBA" id="ARBA00049035"/>
    </source>
</evidence>
<evidence type="ECO:0000256" key="10">
    <source>
        <dbReference type="ARBA" id="ARBA00022598"/>
    </source>
</evidence>
<dbReference type="EC" id="6.3.2.17" evidence="8"/>
<keyword evidence="15" id="KW-0289">Folate biosynthesis</keyword>
<evidence type="ECO:0000256" key="23">
    <source>
        <dbReference type="PIRNR" id="PIRNR001563"/>
    </source>
</evidence>
<dbReference type="InterPro" id="IPR018109">
    <property type="entry name" value="Folylpolyglutamate_synth_CS"/>
</dbReference>
<dbReference type="GO" id="GO:0046872">
    <property type="term" value="F:metal ion binding"/>
    <property type="evidence" value="ECO:0007669"/>
    <property type="project" value="UniProtKB-KW"/>
</dbReference>
<dbReference type="GO" id="GO:0005524">
    <property type="term" value="F:ATP binding"/>
    <property type="evidence" value="ECO:0007669"/>
    <property type="project" value="UniProtKB-KW"/>
</dbReference>
<comment type="pathway">
    <text evidence="4">Cofactor biosynthesis; tetrahydrofolylpolyglutamate biosynthesis.</text>
</comment>
<evidence type="ECO:0000256" key="17">
    <source>
        <dbReference type="ARBA" id="ARBA00030592"/>
    </source>
</evidence>
<keyword evidence="11" id="KW-0479">Metal-binding</keyword>
<evidence type="ECO:0000256" key="20">
    <source>
        <dbReference type="ARBA" id="ARBA00047808"/>
    </source>
</evidence>
<proteinExistence type="inferred from homology"/>
<dbReference type="GO" id="GO:0005737">
    <property type="term" value="C:cytoplasm"/>
    <property type="evidence" value="ECO:0007669"/>
    <property type="project" value="TreeGrafter"/>
</dbReference>
<reference evidence="27" key="1">
    <citation type="submission" date="2017-08" db="EMBL/GenBank/DDBJ databases">
        <title>A dynamic microbial community with high functional redundancy inhabits the cold, oxic subseafloor aquifer.</title>
        <authorList>
            <person name="Tully B.J."/>
            <person name="Wheat C.G."/>
            <person name="Glazer B.T."/>
            <person name="Huber J.A."/>
        </authorList>
    </citation>
    <scope>NUCLEOTIDE SEQUENCE [LARGE SCALE GENOMIC DNA]</scope>
</reference>
<keyword evidence="10 23" id="KW-0436">Ligase</keyword>
<evidence type="ECO:0000313" key="26">
    <source>
        <dbReference type="EMBL" id="PCJ42138.1"/>
    </source>
</evidence>
<dbReference type="InterPro" id="IPR013221">
    <property type="entry name" value="Mur_ligase_cen"/>
</dbReference>
<feature type="domain" description="Mur ligase C-terminal" evidence="24">
    <location>
        <begin position="287"/>
        <end position="408"/>
    </location>
</feature>
<evidence type="ECO:0000256" key="22">
    <source>
        <dbReference type="ARBA" id="ARBA00049161"/>
    </source>
</evidence>